<dbReference type="Proteomes" id="UP000515838">
    <property type="component" value="Chromosome"/>
</dbReference>
<protein>
    <recommendedName>
        <fullName evidence="4">Relaxation protein</fullName>
    </recommendedName>
</protein>
<accession>A0A7G9TG75</accession>
<dbReference type="GeneID" id="81470657"/>
<feature type="transmembrane region" description="Helical" evidence="1">
    <location>
        <begin position="139"/>
        <end position="164"/>
    </location>
</feature>
<name>A0A7G9TG75_PSEMX</name>
<keyword evidence="1" id="KW-1133">Transmembrane helix</keyword>
<evidence type="ECO:0008006" key="4">
    <source>
        <dbReference type="Google" id="ProtNLM"/>
    </source>
</evidence>
<dbReference type="EMBL" id="CP060731">
    <property type="protein sequence ID" value="QNN79100.1"/>
    <property type="molecule type" value="Genomic_DNA"/>
</dbReference>
<dbReference type="AlphaFoldDB" id="A0A7G9TG75"/>
<dbReference type="RefSeq" id="WP_187574296.1">
    <property type="nucleotide sequence ID" value="NZ_CP060731.1"/>
</dbReference>
<keyword evidence="1" id="KW-0812">Transmembrane</keyword>
<organism evidence="2 3">
    <name type="scientific">Pseudoxanthomonas mexicana</name>
    <dbReference type="NCBI Taxonomy" id="128785"/>
    <lineage>
        <taxon>Bacteria</taxon>
        <taxon>Pseudomonadati</taxon>
        <taxon>Pseudomonadota</taxon>
        <taxon>Gammaproteobacteria</taxon>
        <taxon>Lysobacterales</taxon>
        <taxon>Lysobacteraceae</taxon>
        <taxon>Pseudoxanthomonas</taxon>
    </lineage>
</organism>
<evidence type="ECO:0000313" key="3">
    <source>
        <dbReference type="Proteomes" id="UP000515838"/>
    </source>
</evidence>
<reference evidence="2 3" key="1">
    <citation type="submission" date="2020-08" db="EMBL/GenBank/DDBJ databases">
        <title>Streptomycin Non-resistant strain, P. mexicana.</title>
        <authorList>
            <person name="Ganesh-Kumar S."/>
            <person name="Zhe T."/>
            <person name="Yu Z."/>
            <person name="Min Y."/>
        </authorList>
    </citation>
    <scope>NUCLEOTIDE SEQUENCE [LARGE SCALE GENOMIC DNA]</scope>
    <source>
        <strain evidence="2 3">GTZY2</strain>
    </source>
</reference>
<keyword evidence="1" id="KW-0472">Membrane</keyword>
<sequence length="229" mass="24642">MRATSIIWILKYLTLCSILKKVDHLASHRTGMDMDSSKMDEFVANAALLAAHLKEKCEQAAASQQASAQDLQGAAIVVRRTIEEGKRELVEHAGSAVSSALSEKVPAATQAILDTTARLKQVTDRLQHEQAALERRLRFLGAGTLGAIAVACLLLVAGTGYASWHNVQRAQRAHVDAEVLEALRHVTITACDGAPCIKLEEGLRRWEKNGEYVLVDGAAAGGSEPAGRR</sequence>
<gene>
    <name evidence="2" type="ORF">IAE60_06730</name>
</gene>
<proteinExistence type="predicted"/>
<evidence type="ECO:0000313" key="2">
    <source>
        <dbReference type="EMBL" id="QNN79100.1"/>
    </source>
</evidence>
<evidence type="ECO:0000256" key="1">
    <source>
        <dbReference type="SAM" id="Phobius"/>
    </source>
</evidence>